<evidence type="ECO:0000256" key="6">
    <source>
        <dbReference type="ARBA" id="ARBA00022692"/>
    </source>
</evidence>
<evidence type="ECO:0000256" key="8">
    <source>
        <dbReference type="ARBA" id="ARBA00022989"/>
    </source>
</evidence>
<dbReference type="PANTHER" id="PTHR31525">
    <property type="entry name" value="HEME TRANSPORTER HRG1"/>
    <property type="match status" value="1"/>
</dbReference>
<dbReference type="GO" id="GO:0005886">
    <property type="term" value="C:plasma membrane"/>
    <property type="evidence" value="ECO:0007669"/>
    <property type="project" value="TreeGrafter"/>
</dbReference>
<evidence type="ECO:0000256" key="9">
    <source>
        <dbReference type="ARBA" id="ARBA00023136"/>
    </source>
</evidence>
<accession>A0A8C7GSR9</accession>
<dbReference type="GO" id="GO:0005765">
    <property type="term" value="C:lysosomal membrane"/>
    <property type="evidence" value="ECO:0007669"/>
    <property type="project" value="UniProtKB-SubCell"/>
</dbReference>
<evidence type="ECO:0000256" key="12">
    <source>
        <dbReference type="SAM" id="Phobius"/>
    </source>
</evidence>
<evidence type="ECO:0000313" key="14">
    <source>
        <dbReference type="Proteomes" id="UP000694557"/>
    </source>
</evidence>
<keyword evidence="10" id="KW-0458">Lysosome</keyword>
<dbReference type="Pfam" id="PF16954">
    <property type="entry name" value="HRG"/>
    <property type="match status" value="2"/>
</dbReference>
<dbReference type="Proteomes" id="UP000694557">
    <property type="component" value="Unassembled WGS sequence"/>
</dbReference>
<proteinExistence type="inferred from homology"/>
<dbReference type="GO" id="GO:0030670">
    <property type="term" value="C:phagocytic vesicle membrane"/>
    <property type="evidence" value="ECO:0007669"/>
    <property type="project" value="UniProtKB-SubCell"/>
</dbReference>
<protein>
    <submittedName>
        <fullName evidence="13">Uncharacterized protein</fullName>
    </submittedName>
</protein>
<reference evidence="13" key="2">
    <citation type="submission" date="2025-09" db="UniProtKB">
        <authorList>
            <consortium name="Ensembl"/>
        </authorList>
    </citation>
    <scope>IDENTIFICATION</scope>
</reference>
<feature type="transmembrane region" description="Helical" evidence="12">
    <location>
        <begin position="61"/>
        <end position="82"/>
    </location>
</feature>
<name>A0A8C7GSR9_ONCKI</name>
<dbReference type="PRINTS" id="PR02095">
    <property type="entry name" value="TRNSPORTRHRG"/>
</dbReference>
<evidence type="ECO:0000256" key="7">
    <source>
        <dbReference type="ARBA" id="ARBA00022753"/>
    </source>
</evidence>
<dbReference type="Ensembl" id="ENSOKIT00005050738.1">
    <property type="protein sequence ID" value="ENSOKIP00005048122.1"/>
    <property type="gene ID" value="ENSOKIG00005020219.1"/>
</dbReference>
<evidence type="ECO:0000256" key="4">
    <source>
        <dbReference type="ARBA" id="ARBA00006203"/>
    </source>
</evidence>
<keyword evidence="6 12" id="KW-0812">Transmembrane</keyword>
<evidence type="ECO:0000256" key="10">
    <source>
        <dbReference type="ARBA" id="ARBA00023228"/>
    </source>
</evidence>
<reference evidence="13" key="1">
    <citation type="submission" date="2025-08" db="UniProtKB">
        <authorList>
            <consortium name="Ensembl"/>
        </authorList>
    </citation>
    <scope>IDENTIFICATION</scope>
</reference>
<dbReference type="GO" id="GO:0010008">
    <property type="term" value="C:endosome membrane"/>
    <property type="evidence" value="ECO:0007669"/>
    <property type="project" value="UniProtKB-SubCell"/>
</dbReference>
<organism evidence="13 14">
    <name type="scientific">Oncorhynchus kisutch</name>
    <name type="common">Coho salmon</name>
    <name type="synonym">Salmo kisutch</name>
    <dbReference type="NCBI Taxonomy" id="8019"/>
    <lineage>
        <taxon>Eukaryota</taxon>
        <taxon>Metazoa</taxon>
        <taxon>Chordata</taxon>
        <taxon>Craniata</taxon>
        <taxon>Vertebrata</taxon>
        <taxon>Euteleostomi</taxon>
        <taxon>Actinopterygii</taxon>
        <taxon>Neopterygii</taxon>
        <taxon>Teleostei</taxon>
        <taxon>Protacanthopterygii</taxon>
        <taxon>Salmoniformes</taxon>
        <taxon>Salmonidae</taxon>
        <taxon>Salmoninae</taxon>
        <taxon>Oncorhynchus</taxon>
    </lineage>
</organism>
<keyword evidence="8 12" id="KW-1133">Transmembrane helix</keyword>
<sequence>MGKSRTYVHIGYATFGMLVGFSAFLVWNITYKLPWTAAMAELSGVLALWDFWHTWLKGLKFFIFVGALFSILAFTTFLTLAITQKQLLPSELTFWNIFSLKFDHLFCCRAVHICCL</sequence>
<keyword evidence="14" id="KW-1185">Reference proteome</keyword>
<feature type="transmembrane region" description="Helical" evidence="12">
    <location>
        <begin position="7"/>
        <end position="27"/>
    </location>
</feature>
<dbReference type="InterPro" id="IPR026218">
    <property type="entry name" value="HRG"/>
</dbReference>
<evidence type="ECO:0000256" key="2">
    <source>
        <dbReference type="ARBA" id="ARBA00004265"/>
    </source>
</evidence>
<dbReference type="GO" id="GO:0020037">
    <property type="term" value="F:heme binding"/>
    <property type="evidence" value="ECO:0007669"/>
    <property type="project" value="TreeGrafter"/>
</dbReference>
<evidence type="ECO:0000256" key="5">
    <source>
        <dbReference type="ARBA" id="ARBA00022448"/>
    </source>
</evidence>
<keyword evidence="9 12" id="KW-0472">Membrane</keyword>
<comment type="catalytic activity">
    <reaction evidence="11">
        <text>heme b(in) = heme b(out)</text>
        <dbReference type="Rhea" id="RHEA:75443"/>
        <dbReference type="ChEBI" id="CHEBI:60344"/>
    </reaction>
</comment>
<keyword evidence="5" id="KW-0813">Transport</keyword>
<evidence type="ECO:0000256" key="3">
    <source>
        <dbReference type="ARBA" id="ARBA00004337"/>
    </source>
</evidence>
<keyword evidence="7" id="KW-0967">Endosome</keyword>
<evidence type="ECO:0000256" key="1">
    <source>
        <dbReference type="ARBA" id="ARBA00004155"/>
    </source>
</evidence>
<dbReference type="PANTHER" id="PTHR31525:SF1">
    <property type="entry name" value="HEME TRANSPORTER HRG1"/>
    <property type="match status" value="1"/>
</dbReference>
<dbReference type="AlphaFoldDB" id="A0A8C7GSR9"/>
<comment type="similarity">
    <text evidence="4">Belongs to the HRG family.</text>
</comment>
<comment type="subcellular location">
    <subcellularLocation>
        <location evidence="2">Cytoplasmic vesicle</location>
        <location evidence="2">Phagosome membrane</location>
        <topology evidence="2">Multi-pass membrane protein</topology>
    </subcellularLocation>
    <subcellularLocation>
        <location evidence="3">Endosome membrane</location>
        <topology evidence="3">Multi-pass membrane protein</topology>
    </subcellularLocation>
    <subcellularLocation>
        <location evidence="1">Lysosome membrane</location>
        <topology evidence="1">Multi-pass membrane protein</topology>
    </subcellularLocation>
</comment>
<dbReference type="GO" id="GO:0015232">
    <property type="term" value="F:heme transmembrane transporter activity"/>
    <property type="evidence" value="ECO:0007669"/>
    <property type="project" value="InterPro"/>
</dbReference>
<evidence type="ECO:0000313" key="13">
    <source>
        <dbReference type="Ensembl" id="ENSOKIP00005048122.1"/>
    </source>
</evidence>
<evidence type="ECO:0000256" key="11">
    <source>
        <dbReference type="ARBA" id="ARBA00035075"/>
    </source>
</evidence>